<dbReference type="FunFam" id="1.10.30.10:FF:000041">
    <property type="entry name" value="HMG box family protein"/>
    <property type="match status" value="1"/>
</dbReference>
<dbReference type="PROSITE" id="PS50118">
    <property type="entry name" value="HMG_BOX_2"/>
    <property type="match status" value="1"/>
</dbReference>
<dbReference type="GO" id="GO:0005634">
    <property type="term" value="C:nucleus"/>
    <property type="evidence" value="ECO:0007669"/>
    <property type="project" value="UniProtKB-UniRule"/>
</dbReference>
<evidence type="ECO:0000256" key="3">
    <source>
        <dbReference type="ARBA" id="ARBA00023163"/>
    </source>
</evidence>
<keyword evidence="8" id="KW-1185">Reference proteome</keyword>
<proteinExistence type="predicted"/>
<protein>
    <recommendedName>
        <fullName evidence="6">HMG box domain-containing protein</fullName>
    </recommendedName>
</protein>
<organism evidence="7 8">
    <name type="scientific">Rhizopus stolonifer</name>
    <name type="common">Rhizopus nigricans</name>
    <dbReference type="NCBI Taxonomy" id="4846"/>
    <lineage>
        <taxon>Eukaryota</taxon>
        <taxon>Fungi</taxon>
        <taxon>Fungi incertae sedis</taxon>
        <taxon>Mucoromycota</taxon>
        <taxon>Mucoromycotina</taxon>
        <taxon>Mucoromycetes</taxon>
        <taxon>Mucorales</taxon>
        <taxon>Mucorineae</taxon>
        <taxon>Rhizopodaceae</taxon>
        <taxon>Rhizopus</taxon>
    </lineage>
</organism>
<name>A0A367JR44_RHIST</name>
<dbReference type="InterPro" id="IPR009071">
    <property type="entry name" value="HMG_box_dom"/>
</dbReference>
<dbReference type="PANTHER" id="PTHR10270">
    <property type="entry name" value="SOX TRANSCRIPTION FACTOR"/>
    <property type="match status" value="1"/>
</dbReference>
<dbReference type="GO" id="GO:0000978">
    <property type="term" value="F:RNA polymerase II cis-regulatory region sequence-specific DNA binding"/>
    <property type="evidence" value="ECO:0007669"/>
    <property type="project" value="TreeGrafter"/>
</dbReference>
<dbReference type="PANTHER" id="PTHR10270:SF161">
    <property type="entry name" value="SEX-DETERMINING REGION Y PROTEIN"/>
    <property type="match status" value="1"/>
</dbReference>
<dbReference type="SUPFAM" id="SSF47095">
    <property type="entry name" value="HMG-box"/>
    <property type="match status" value="1"/>
</dbReference>
<dbReference type="SMART" id="SM00398">
    <property type="entry name" value="HMG"/>
    <property type="match status" value="1"/>
</dbReference>
<dbReference type="InterPro" id="IPR050140">
    <property type="entry name" value="SRY-related_HMG-box_TF-like"/>
</dbReference>
<evidence type="ECO:0000256" key="1">
    <source>
        <dbReference type="ARBA" id="ARBA00023015"/>
    </source>
</evidence>
<dbReference type="Gene3D" id="1.10.30.10">
    <property type="entry name" value="High mobility group box domain"/>
    <property type="match status" value="1"/>
</dbReference>
<keyword evidence="3" id="KW-0804">Transcription</keyword>
<sequence length="283" mass="32910">MTTSDKILRPMNSFMLYRVEKQQEIVKECPGANHRDISKIIAKWWKELSEEDKKPYRQKADTLKNEHRKLHPDYKFSPRKRSGKTRKYKKRPQHELAPDVIKNKKQLNDIYKRGSSFKGKADRINTDIYEEMVEGRDAIVCKSQAINSTFIDMLPFGNYDNGYLHPCSSSYTHSLSTSPVMSSYSISSVSDDYGFDHVPFSANNQGFDFHTDASGYLNQSYGSPNMYYNYHKEYMASTSEDESARILHYPRFIDNNHLSWDDEESQIPASDRSFSSFLTCSLF</sequence>
<dbReference type="GO" id="GO:0001228">
    <property type="term" value="F:DNA-binding transcription activator activity, RNA polymerase II-specific"/>
    <property type="evidence" value="ECO:0007669"/>
    <property type="project" value="TreeGrafter"/>
</dbReference>
<evidence type="ECO:0000259" key="6">
    <source>
        <dbReference type="PROSITE" id="PS50118"/>
    </source>
</evidence>
<evidence type="ECO:0000313" key="7">
    <source>
        <dbReference type="EMBL" id="RCH92355.1"/>
    </source>
</evidence>
<keyword evidence="4" id="KW-0539">Nucleus</keyword>
<dbReference type="Pfam" id="PF00505">
    <property type="entry name" value="HMG_box"/>
    <property type="match status" value="1"/>
</dbReference>
<dbReference type="OrthoDB" id="6247875at2759"/>
<evidence type="ECO:0000313" key="8">
    <source>
        <dbReference type="Proteomes" id="UP000253551"/>
    </source>
</evidence>
<feature type="domain" description="HMG box" evidence="6">
    <location>
        <begin position="7"/>
        <end position="75"/>
    </location>
</feature>
<reference evidence="7 8" key="1">
    <citation type="journal article" date="2018" name="G3 (Bethesda)">
        <title>Phylogenetic and Phylogenomic Definition of Rhizopus Species.</title>
        <authorList>
            <person name="Gryganskyi A.P."/>
            <person name="Golan J."/>
            <person name="Dolatabadi S."/>
            <person name="Mondo S."/>
            <person name="Robb S."/>
            <person name="Idnurm A."/>
            <person name="Muszewska A."/>
            <person name="Steczkiewicz K."/>
            <person name="Masonjones S."/>
            <person name="Liao H.L."/>
            <person name="Gajdeczka M.T."/>
            <person name="Anike F."/>
            <person name="Vuek A."/>
            <person name="Anishchenko I.M."/>
            <person name="Voigt K."/>
            <person name="de Hoog G.S."/>
            <person name="Smith M.E."/>
            <person name="Heitman J."/>
            <person name="Vilgalys R."/>
            <person name="Stajich J.E."/>
        </authorList>
    </citation>
    <scope>NUCLEOTIDE SEQUENCE [LARGE SCALE GENOMIC DNA]</scope>
    <source>
        <strain evidence="7 8">LSU 92-RS-03</strain>
    </source>
</reference>
<keyword evidence="1" id="KW-0805">Transcription regulation</keyword>
<accession>A0A367JR44</accession>
<evidence type="ECO:0000256" key="2">
    <source>
        <dbReference type="ARBA" id="ARBA00023125"/>
    </source>
</evidence>
<dbReference type="Proteomes" id="UP000253551">
    <property type="component" value="Unassembled WGS sequence"/>
</dbReference>
<feature type="region of interest" description="Disordered" evidence="5">
    <location>
        <begin position="55"/>
        <end position="94"/>
    </location>
</feature>
<feature type="DNA-binding region" description="HMG box" evidence="4">
    <location>
        <begin position="7"/>
        <end position="75"/>
    </location>
</feature>
<evidence type="ECO:0000256" key="4">
    <source>
        <dbReference type="PROSITE-ProRule" id="PRU00267"/>
    </source>
</evidence>
<dbReference type="CDD" id="cd01389">
    <property type="entry name" value="HMG-box_ROX1-like"/>
    <property type="match status" value="1"/>
</dbReference>
<evidence type="ECO:0000256" key="5">
    <source>
        <dbReference type="SAM" id="MobiDB-lite"/>
    </source>
</evidence>
<feature type="compositionally biased region" description="Basic and acidic residues" evidence="5">
    <location>
        <begin position="55"/>
        <end position="76"/>
    </location>
</feature>
<feature type="compositionally biased region" description="Basic residues" evidence="5">
    <location>
        <begin position="77"/>
        <end position="92"/>
    </location>
</feature>
<dbReference type="EMBL" id="PJQM01002854">
    <property type="protein sequence ID" value="RCH92355.1"/>
    <property type="molecule type" value="Genomic_DNA"/>
</dbReference>
<dbReference type="AlphaFoldDB" id="A0A367JR44"/>
<keyword evidence="2 4" id="KW-0238">DNA-binding</keyword>
<dbReference type="GO" id="GO:0030154">
    <property type="term" value="P:cell differentiation"/>
    <property type="evidence" value="ECO:0007669"/>
    <property type="project" value="TreeGrafter"/>
</dbReference>
<dbReference type="InterPro" id="IPR036910">
    <property type="entry name" value="HMG_box_dom_sf"/>
</dbReference>
<comment type="caution">
    <text evidence="7">The sequence shown here is derived from an EMBL/GenBank/DDBJ whole genome shotgun (WGS) entry which is preliminary data.</text>
</comment>
<dbReference type="STRING" id="4846.A0A367JR44"/>
<gene>
    <name evidence="7" type="ORF">CU098_008011</name>
</gene>